<keyword evidence="4" id="KW-0326">Glycosidase</keyword>
<reference evidence="9 10" key="4">
    <citation type="journal article" date="2020" name="Sci. Rep.">
        <title>beta-carboline chemical signals induce reveromycin production through a LuxR family regulator in Streptomyces sp. SN-593.</title>
        <authorList>
            <person name="Panthee S."/>
            <person name="Kito N."/>
            <person name="Hayashi T."/>
            <person name="Shimizu T."/>
            <person name="Ishikawa J."/>
            <person name="Hamamoto H."/>
            <person name="Osada H."/>
            <person name="Takahashi S."/>
        </authorList>
    </citation>
    <scope>NUCLEOTIDE SEQUENCE [LARGE SCALE GENOMIC DNA]</scope>
    <source>
        <strain evidence="9 10">SN-593</strain>
    </source>
</reference>
<reference evidence="9 10" key="1">
    <citation type="journal article" date="2010" name="J. Bacteriol.">
        <title>Biochemical characterization of a novel indole prenyltransferase from Streptomyces sp. SN-593.</title>
        <authorList>
            <person name="Takahashi S."/>
            <person name="Takagi H."/>
            <person name="Toyoda A."/>
            <person name="Uramoto M."/>
            <person name="Nogawa T."/>
            <person name="Ueki M."/>
            <person name="Sakaki Y."/>
            <person name="Osada H."/>
        </authorList>
    </citation>
    <scope>NUCLEOTIDE SEQUENCE [LARGE SCALE GENOMIC DNA]</scope>
    <source>
        <strain evidence="9 10">SN-593</strain>
    </source>
</reference>
<protein>
    <submittedName>
        <fullName evidence="9">Putative secreted hydrolase</fullName>
    </submittedName>
</protein>
<evidence type="ECO:0000256" key="1">
    <source>
        <dbReference type="ARBA" id="ARBA00007072"/>
    </source>
</evidence>
<dbReference type="Proteomes" id="UP000595703">
    <property type="component" value="Chromosome"/>
</dbReference>
<dbReference type="InterPro" id="IPR004197">
    <property type="entry name" value="Cellulase_Ig-like"/>
</dbReference>
<dbReference type="InterPro" id="IPR001701">
    <property type="entry name" value="Glyco_hydro_9"/>
</dbReference>
<gene>
    <name evidence="9" type="ORF">RVR_2959</name>
</gene>
<dbReference type="GO" id="GO:0000272">
    <property type="term" value="P:polysaccharide catabolic process"/>
    <property type="evidence" value="ECO:0007669"/>
    <property type="project" value="UniProtKB-KW"/>
</dbReference>
<dbReference type="Pfam" id="PF02927">
    <property type="entry name" value="CelD_N"/>
    <property type="match status" value="1"/>
</dbReference>
<keyword evidence="6" id="KW-0732">Signal</keyword>
<feature type="chain" id="PRO_5038503004" evidence="6">
    <location>
        <begin position="34"/>
        <end position="649"/>
    </location>
</feature>
<dbReference type="SUPFAM" id="SSF48208">
    <property type="entry name" value="Six-hairpin glycosidases"/>
    <property type="match status" value="1"/>
</dbReference>
<proteinExistence type="inferred from homology"/>
<evidence type="ECO:0000256" key="6">
    <source>
        <dbReference type="SAM" id="SignalP"/>
    </source>
</evidence>
<accession>A0A7U3URA3</accession>
<dbReference type="RefSeq" id="WP_202233598.1">
    <property type="nucleotide sequence ID" value="NZ_AP018365.1"/>
</dbReference>
<evidence type="ECO:0000256" key="5">
    <source>
        <dbReference type="ARBA" id="ARBA00023326"/>
    </source>
</evidence>
<dbReference type="InterPro" id="IPR014756">
    <property type="entry name" value="Ig_E-set"/>
</dbReference>
<evidence type="ECO:0000256" key="2">
    <source>
        <dbReference type="ARBA" id="ARBA00022801"/>
    </source>
</evidence>
<dbReference type="PANTHER" id="PTHR22298">
    <property type="entry name" value="ENDO-1,4-BETA-GLUCANASE"/>
    <property type="match status" value="1"/>
</dbReference>
<feature type="domain" description="Glycoside hydrolase family 9" evidence="7">
    <location>
        <begin position="151"/>
        <end position="641"/>
    </location>
</feature>
<evidence type="ECO:0000259" key="7">
    <source>
        <dbReference type="Pfam" id="PF00759"/>
    </source>
</evidence>
<dbReference type="KEGG" id="arev:RVR_2959"/>
<evidence type="ECO:0000256" key="4">
    <source>
        <dbReference type="ARBA" id="ARBA00023295"/>
    </source>
</evidence>
<keyword evidence="2 9" id="KW-0378">Hydrolase</keyword>
<dbReference type="GO" id="GO:0008810">
    <property type="term" value="F:cellulase activity"/>
    <property type="evidence" value="ECO:0007669"/>
    <property type="project" value="InterPro"/>
</dbReference>
<feature type="signal peptide" evidence="6">
    <location>
        <begin position="1"/>
        <end position="33"/>
    </location>
</feature>
<dbReference type="EMBL" id="AP018365">
    <property type="protein sequence ID" value="BBA97289.1"/>
    <property type="molecule type" value="Genomic_DNA"/>
</dbReference>
<dbReference type="SUPFAM" id="SSF81296">
    <property type="entry name" value="E set domains"/>
    <property type="match status" value="1"/>
</dbReference>
<dbReference type="AlphaFoldDB" id="A0A7U3URA3"/>
<evidence type="ECO:0000259" key="8">
    <source>
        <dbReference type="Pfam" id="PF02927"/>
    </source>
</evidence>
<reference evidence="9 10" key="3">
    <citation type="journal article" date="2011" name="Nat. Chem. Biol.">
        <title>Reveromycin A biosynthesis uses RevG and RevJ for stereospecific spiroacetal formation.</title>
        <authorList>
            <person name="Takahashi S."/>
            <person name="Toyoda A."/>
            <person name="Sekiyama Y."/>
            <person name="Takagi H."/>
            <person name="Nogawa T."/>
            <person name="Uramoto M."/>
            <person name="Suzuki R."/>
            <person name="Koshino H."/>
            <person name="Kumano T."/>
            <person name="Panthee S."/>
            <person name="Dairi T."/>
            <person name="Ishikawa J."/>
            <person name="Ikeda H."/>
            <person name="Sakaki Y."/>
            <person name="Osada H."/>
        </authorList>
    </citation>
    <scope>NUCLEOTIDE SEQUENCE [LARGE SCALE GENOMIC DNA]</scope>
    <source>
        <strain evidence="9 10">SN-593</strain>
    </source>
</reference>
<evidence type="ECO:0000313" key="9">
    <source>
        <dbReference type="EMBL" id="BBA97289.1"/>
    </source>
</evidence>
<sequence>MPSSRVGTAARRAASSKIATAVACGLTAAGLLAALSLTGSDAGAAATPRGLVRVNQVGYAAQGAKEAFLLAASPVKGATWRLVGAGGRTVASGRTGGSLGGWNAAYRAVYGIDFGTVRAPGRYHLVVGGGATGTSPAFTIGTPTAVFGRPAADTTAFFQAQRDGAGTVPGQLGREPSHLNDTHASVYAWPSFTDPDESDTIEAAPKRTGGPVDVSGGWFDAGDYLKFTETTSYAVAALEVAGRDGGGGPDSPPGAEARYGLDWLDKMWDGATGTLYIQVGLGSGTQDGGVVGDHDVWRLPQADDTDDAHPFLQDRPVFAAGAPGSRISPNQAGRLAADFALAAQSYAATDRAKARGYLATAARIYALADTHPGTLVTTVPASYYPETSWQDDLAFGGAELALAAQQLHDPRADGWLAQGAAWAKGHQSEAGTDTLNMYDTSALADLDLARAIRTAGRSGTGLAVTARQLTGYVRAQLATGRARAQADPFHAGAVYDDFDADSHTLGLVATARLYAATTGDHTFDRFAVDQLDWVLGANAWGTSFVVGEGSTFPRCTAGQLGNLAGGSDGRPPLEVGAVVNGPNGSDQFEGGLGDYLDGMRRCPAGGDSFARFTGHGSTYADDVRSWQSSEPALDMDASGVLAFTLSARG</sequence>
<dbReference type="InterPro" id="IPR013783">
    <property type="entry name" value="Ig-like_fold"/>
</dbReference>
<dbReference type="Gene3D" id="2.60.40.10">
    <property type="entry name" value="Immunoglobulins"/>
    <property type="match status" value="1"/>
</dbReference>
<evidence type="ECO:0000256" key="3">
    <source>
        <dbReference type="ARBA" id="ARBA00023277"/>
    </source>
</evidence>
<organism evidence="9 10">
    <name type="scientific">Actinacidiphila reveromycinica</name>
    <dbReference type="NCBI Taxonomy" id="659352"/>
    <lineage>
        <taxon>Bacteria</taxon>
        <taxon>Bacillati</taxon>
        <taxon>Actinomycetota</taxon>
        <taxon>Actinomycetes</taxon>
        <taxon>Kitasatosporales</taxon>
        <taxon>Streptomycetaceae</taxon>
        <taxon>Actinacidiphila</taxon>
    </lineage>
</organism>
<keyword evidence="3" id="KW-0119">Carbohydrate metabolism</keyword>
<feature type="domain" description="Cellulase Ig-like" evidence="8">
    <location>
        <begin position="52"/>
        <end position="129"/>
    </location>
</feature>
<keyword evidence="10" id="KW-1185">Reference proteome</keyword>
<dbReference type="Pfam" id="PF00759">
    <property type="entry name" value="Glyco_hydro_9"/>
    <property type="match status" value="1"/>
</dbReference>
<name>A0A7U3URA3_9ACTN</name>
<comment type="similarity">
    <text evidence="1">Belongs to the glycosyl hydrolase 9 (cellulase E) family.</text>
</comment>
<keyword evidence="5" id="KW-0624">Polysaccharide degradation</keyword>
<dbReference type="InterPro" id="IPR008928">
    <property type="entry name" value="6-hairpin_glycosidase_sf"/>
</dbReference>
<dbReference type="CDD" id="cd02850">
    <property type="entry name" value="E_set_Cellulase_N"/>
    <property type="match status" value="1"/>
</dbReference>
<reference evidence="9 10" key="2">
    <citation type="journal article" date="2011" name="J. Antibiot.">
        <title>Furaquinocins I and J: novel polyketide isoprenoid hybrid compounds from Streptomyces reveromyceticus SN-593.</title>
        <authorList>
            <person name="Panthee S."/>
            <person name="Takahashi S."/>
            <person name="Takagi H."/>
            <person name="Nogawa T."/>
            <person name="Oowada E."/>
            <person name="Uramoto M."/>
            <person name="Osada H."/>
        </authorList>
    </citation>
    <scope>NUCLEOTIDE SEQUENCE [LARGE SCALE GENOMIC DNA]</scope>
    <source>
        <strain evidence="9 10">SN-593</strain>
    </source>
</reference>
<dbReference type="InterPro" id="IPR012341">
    <property type="entry name" value="6hp_glycosidase-like_sf"/>
</dbReference>
<dbReference type="Gene3D" id="1.50.10.10">
    <property type="match status" value="1"/>
</dbReference>
<evidence type="ECO:0000313" key="10">
    <source>
        <dbReference type="Proteomes" id="UP000595703"/>
    </source>
</evidence>